<dbReference type="InterPro" id="IPR018119">
    <property type="entry name" value="Strictosidine_synth_cons-reg"/>
</dbReference>
<keyword evidence="6" id="KW-1133">Transmembrane helix</keyword>
<protein>
    <recommendedName>
        <fullName evidence="7">Strictosidine synthase conserved region domain-containing protein</fullName>
    </recommendedName>
</protein>
<dbReference type="PANTHER" id="PTHR10426">
    <property type="entry name" value="STRICTOSIDINE SYNTHASE-RELATED"/>
    <property type="match status" value="1"/>
</dbReference>
<dbReference type="SUPFAM" id="SSF63829">
    <property type="entry name" value="Calcium-dependent phosphotriesterase"/>
    <property type="match status" value="1"/>
</dbReference>
<reference evidence="8" key="2">
    <citation type="journal article" date="2023" name="Plants (Basel)">
        <title>Annotation of the Turnera subulata (Passifloraceae) Draft Genome Reveals the S-Locus Evolved after the Divergence of Turneroideae from Passifloroideae in a Stepwise Manner.</title>
        <authorList>
            <person name="Henning P.M."/>
            <person name="Roalson E.H."/>
            <person name="Mir W."/>
            <person name="McCubbin A.G."/>
            <person name="Shore J.S."/>
        </authorList>
    </citation>
    <scope>NUCLEOTIDE SEQUENCE</scope>
    <source>
        <strain evidence="8">F60SS</strain>
    </source>
</reference>
<evidence type="ECO:0000256" key="5">
    <source>
        <dbReference type="ARBA" id="ARBA00023180"/>
    </source>
</evidence>
<evidence type="ECO:0000256" key="4">
    <source>
        <dbReference type="ARBA" id="ARBA00022729"/>
    </source>
</evidence>
<evidence type="ECO:0000259" key="7">
    <source>
        <dbReference type="Pfam" id="PF03088"/>
    </source>
</evidence>
<dbReference type="GO" id="GO:0005773">
    <property type="term" value="C:vacuole"/>
    <property type="evidence" value="ECO:0007669"/>
    <property type="project" value="UniProtKB-SubCell"/>
</dbReference>
<proteinExistence type="inferred from homology"/>
<comment type="similarity">
    <text evidence="2">Belongs to the strictosidine synthase family.</text>
</comment>
<dbReference type="FunFam" id="2.120.10.30:FF:000032">
    <property type="entry name" value="Protein STRICTOSIDINE SYNTHASE-LIKE 13"/>
    <property type="match status" value="1"/>
</dbReference>
<keyword evidence="6" id="KW-0812">Transmembrane</keyword>
<organism evidence="8 9">
    <name type="scientific">Turnera subulata</name>
    <dbReference type="NCBI Taxonomy" id="218843"/>
    <lineage>
        <taxon>Eukaryota</taxon>
        <taxon>Viridiplantae</taxon>
        <taxon>Streptophyta</taxon>
        <taxon>Embryophyta</taxon>
        <taxon>Tracheophyta</taxon>
        <taxon>Spermatophyta</taxon>
        <taxon>Magnoliopsida</taxon>
        <taxon>eudicotyledons</taxon>
        <taxon>Gunneridae</taxon>
        <taxon>Pentapetalae</taxon>
        <taxon>rosids</taxon>
        <taxon>fabids</taxon>
        <taxon>Malpighiales</taxon>
        <taxon>Passifloraceae</taxon>
        <taxon>Turnera</taxon>
    </lineage>
</organism>
<comment type="caution">
    <text evidence="8">The sequence shown here is derived from an EMBL/GenBank/DDBJ whole genome shotgun (WGS) entry which is preliminary data.</text>
</comment>
<dbReference type="GO" id="GO:0012505">
    <property type="term" value="C:endomembrane system"/>
    <property type="evidence" value="ECO:0007669"/>
    <property type="project" value="TreeGrafter"/>
</dbReference>
<evidence type="ECO:0000256" key="1">
    <source>
        <dbReference type="ARBA" id="ARBA00004116"/>
    </source>
</evidence>
<dbReference type="Pfam" id="PF20067">
    <property type="entry name" value="SSL_N"/>
    <property type="match status" value="1"/>
</dbReference>
<dbReference type="OrthoDB" id="5307922at2759"/>
<sequence>MASKFKRLVFPLVLPVFLVLIINNYYLFSETPSSSIPSSGVVVPIEDAIGPESFAFDPLGGGPYTGVSDGRILKWQESERRWIDFAVTSPNRDACQGRRNGQHHLTEHICGRPLGLQFNKNNTGDLYIADAYMGLLVVGPEGGVAKAVATHHQHIPLRFTNSLDIDPSTGVVYFTDSSSQFPRSKYLSVILSGDTSGRLLRYDPASKETTLLVDNLSFPNGVALSKDGEFILFAETAKCRVLRYWIKTSKAGTLEVFSQLPGFPDNVKRSPREGYWVGIYSKRVKLVQWIISRPWIGNILLNKLPFDVMKVHSIWSRQRRSGMAVRLNENGDILESFGGEDGNRWISVSEVLEKDGKLWIGTINLPFAVRFNINFGEN</sequence>
<evidence type="ECO:0000313" key="9">
    <source>
        <dbReference type="Proteomes" id="UP001141552"/>
    </source>
</evidence>
<dbReference type="InterPro" id="IPR011042">
    <property type="entry name" value="6-blade_b-propeller_TolB-like"/>
</dbReference>
<evidence type="ECO:0000256" key="3">
    <source>
        <dbReference type="ARBA" id="ARBA00022554"/>
    </source>
</evidence>
<dbReference type="AlphaFoldDB" id="A0A9Q0JCV4"/>
<keyword evidence="6" id="KW-0472">Membrane</keyword>
<evidence type="ECO:0000256" key="2">
    <source>
        <dbReference type="ARBA" id="ARBA00009191"/>
    </source>
</evidence>
<comment type="subcellular location">
    <subcellularLocation>
        <location evidence="1">Vacuole</location>
    </subcellularLocation>
</comment>
<keyword evidence="4" id="KW-0732">Signal</keyword>
<dbReference type="PANTHER" id="PTHR10426:SF79">
    <property type="entry name" value="PROTEIN STRICTOSIDINE SYNTHASE-LIKE 2"/>
    <property type="match status" value="1"/>
</dbReference>
<dbReference type="GO" id="GO:0016787">
    <property type="term" value="F:hydrolase activity"/>
    <property type="evidence" value="ECO:0007669"/>
    <property type="project" value="TreeGrafter"/>
</dbReference>
<dbReference type="EMBL" id="JAKUCV010004227">
    <property type="protein sequence ID" value="KAJ4836100.1"/>
    <property type="molecule type" value="Genomic_DNA"/>
</dbReference>
<gene>
    <name evidence="8" type="ORF">Tsubulata_004201</name>
</gene>
<dbReference type="Pfam" id="PF03088">
    <property type="entry name" value="Str_synth"/>
    <property type="match status" value="1"/>
</dbReference>
<keyword evidence="3" id="KW-0926">Vacuole</keyword>
<name>A0A9Q0JCV4_9ROSI</name>
<keyword evidence="5" id="KW-0325">Glycoprotein</keyword>
<feature type="domain" description="Strictosidine synthase conserved region" evidence="7">
    <location>
        <begin position="161"/>
        <end position="248"/>
    </location>
</feature>
<accession>A0A9Q0JCV4</accession>
<evidence type="ECO:0000313" key="8">
    <source>
        <dbReference type="EMBL" id="KAJ4836100.1"/>
    </source>
</evidence>
<keyword evidence="9" id="KW-1185">Reference proteome</keyword>
<feature type="transmembrane region" description="Helical" evidence="6">
    <location>
        <begin position="7"/>
        <end position="28"/>
    </location>
</feature>
<evidence type="ECO:0000256" key="6">
    <source>
        <dbReference type="SAM" id="Phobius"/>
    </source>
</evidence>
<dbReference type="Proteomes" id="UP001141552">
    <property type="component" value="Unassembled WGS sequence"/>
</dbReference>
<reference evidence="8" key="1">
    <citation type="submission" date="2022-02" db="EMBL/GenBank/DDBJ databases">
        <authorList>
            <person name="Henning P.M."/>
            <person name="McCubbin A.G."/>
            <person name="Shore J.S."/>
        </authorList>
    </citation>
    <scope>NUCLEOTIDE SEQUENCE</scope>
    <source>
        <strain evidence="8">F60SS</strain>
        <tissue evidence="8">Leaves</tissue>
    </source>
</reference>
<dbReference type="Gene3D" id="2.120.10.30">
    <property type="entry name" value="TolB, C-terminal domain"/>
    <property type="match status" value="1"/>
</dbReference>